<dbReference type="SUPFAM" id="SSF46689">
    <property type="entry name" value="Homeodomain-like"/>
    <property type="match status" value="1"/>
</dbReference>
<gene>
    <name evidence="1" type="ORF">EUX98_g9330</name>
</gene>
<dbReference type="InterPro" id="IPR009057">
    <property type="entry name" value="Homeodomain-like_sf"/>
</dbReference>
<dbReference type="EMBL" id="SGPM01000748">
    <property type="protein sequence ID" value="THH16257.1"/>
    <property type="molecule type" value="Genomic_DNA"/>
</dbReference>
<dbReference type="Proteomes" id="UP000308730">
    <property type="component" value="Unassembled WGS sequence"/>
</dbReference>
<evidence type="ECO:0000313" key="2">
    <source>
        <dbReference type="Proteomes" id="UP000308730"/>
    </source>
</evidence>
<proteinExistence type="predicted"/>
<dbReference type="Pfam" id="PF13384">
    <property type="entry name" value="HTH_23"/>
    <property type="match status" value="1"/>
</dbReference>
<accession>A0A4S4LVX2</accession>
<reference evidence="1 2" key="1">
    <citation type="submission" date="2019-02" db="EMBL/GenBank/DDBJ databases">
        <title>Genome sequencing of the rare red list fungi Antrodiella citrinella (Flaviporus citrinellus).</title>
        <authorList>
            <person name="Buettner E."/>
            <person name="Kellner H."/>
        </authorList>
    </citation>
    <scope>NUCLEOTIDE SEQUENCE [LARGE SCALE GENOMIC DNA]</scope>
    <source>
        <strain evidence="1 2">DSM 108506</strain>
    </source>
</reference>
<name>A0A4S4LVX2_9APHY</name>
<keyword evidence="2" id="KW-1185">Reference proteome</keyword>
<dbReference type="Gene3D" id="1.10.10.10">
    <property type="entry name" value="Winged helix-like DNA-binding domain superfamily/Winged helix DNA-binding domain"/>
    <property type="match status" value="1"/>
</dbReference>
<dbReference type="AlphaFoldDB" id="A0A4S4LVX2"/>
<sequence length="109" mass="12594">MVRLWNPNVVRKRYSRDLRHRVIHQHCVLGHTTTQVATHLDIPLRVVQRTLQHWREIGDVVKAPGVTGRKAILGDNEIEFLFALLERSPDLFLDEIAEELDAMHGVTKV</sequence>
<evidence type="ECO:0008006" key="3">
    <source>
        <dbReference type="Google" id="ProtNLM"/>
    </source>
</evidence>
<protein>
    <recommendedName>
        <fullName evidence="3">Homeodomain-like domain-containing protein</fullName>
    </recommendedName>
</protein>
<comment type="caution">
    <text evidence="1">The sequence shown here is derived from an EMBL/GenBank/DDBJ whole genome shotgun (WGS) entry which is preliminary data.</text>
</comment>
<organism evidence="1 2">
    <name type="scientific">Antrodiella citrinella</name>
    <dbReference type="NCBI Taxonomy" id="2447956"/>
    <lineage>
        <taxon>Eukaryota</taxon>
        <taxon>Fungi</taxon>
        <taxon>Dikarya</taxon>
        <taxon>Basidiomycota</taxon>
        <taxon>Agaricomycotina</taxon>
        <taxon>Agaricomycetes</taxon>
        <taxon>Polyporales</taxon>
        <taxon>Steccherinaceae</taxon>
        <taxon>Antrodiella</taxon>
    </lineage>
</organism>
<dbReference type="OrthoDB" id="3264182at2759"/>
<evidence type="ECO:0000313" key="1">
    <source>
        <dbReference type="EMBL" id="THH16257.1"/>
    </source>
</evidence>
<dbReference type="InterPro" id="IPR036388">
    <property type="entry name" value="WH-like_DNA-bd_sf"/>
</dbReference>